<proteinExistence type="predicted"/>
<dbReference type="GO" id="GO:0005634">
    <property type="term" value="C:nucleus"/>
    <property type="evidence" value="ECO:0007669"/>
    <property type="project" value="UniProtKB-SubCell"/>
</dbReference>
<keyword evidence="6" id="KW-1185">Reference proteome</keyword>
<dbReference type="InterPro" id="IPR014002">
    <property type="entry name" value="Agenet_dom_plant"/>
</dbReference>
<dbReference type="InterPro" id="IPR005491">
    <property type="entry name" value="ENT_dom"/>
</dbReference>
<gene>
    <name evidence="4" type="ORF">DCAR_006237</name>
    <name evidence="5" type="ORF">DCAR_0207039</name>
</gene>
<evidence type="ECO:0000256" key="1">
    <source>
        <dbReference type="ARBA" id="ARBA00004123"/>
    </source>
</evidence>
<dbReference type="PANTHER" id="PTHR31917:SF5">
    <property type="entry name" value="OS02G0204500 PROTEIN"/>
    <property type="match status" value="1"/>
</dbReference>
<name>A0A166DLP0_DAUCS</name>
<dbReference type="SMART" id="SM00743">
    <property type="entry name" value="Agenet"/>
    <property type="match status" value="2"/>
</dbReference>
<evidence type="ECO:0000256" key="2">
    <source>
        <dbReference type="ARBA" id="ARBA00023242"/>
    </source>
</evidence>
<dbReference type="SMART" id="SM01191">
    <property type="entry name" value="ENT"/>
    <property type="match status" value="1"/>
</dbReference>
<dbReference type="Pfam" id="PF03735">
    <property type="entry name" value="ENT"/>
    <property type="match status" value="1"/>
</dbReference>
<reference evidence="5" key="2">
    <citation type="submission" date="2022-03" db="EMBL/GenBank/DDBJ databases">
        <title>Draft title - Genomic analysis of global carrot germplasm unveils the trajectory of domestication and the origin of high carotenoid orange carrot.</title>
        <authorList>
            <person name="Iorizzo M."/>
            <person name="Ellison S."/>
            <person name="Senalik D."/>
            <person name="Macko-Podgorni A."/>
            <person name="Grzebelus D."/>
            <person name="Bostan H."/>
            <person name="Rolling W."/>
            <person name="Curaba J."/>
            <person name="Simon P."/>
        </authorList>
    </citation>
    <scope>NUCLEOTIDE SEQUENCE</scope>
    <source>
        <tissue evidence="5">Leaf</tissue>
    </source>
</reference>
<dbReference type="InterPro" id="IPR008395">
    <property type="entry name" value="Agenet-like_dom"/>
</dbReference>
<dbReference type="InterPro" id="IPR036142">
    <property type="entry name" value="ENT_dom-like_sf"/>
</dbReference>
<dbReference type="STRING" id="79200.A0A166DLP0"/>
<dbReference type="PANTHER" id="PTHR31917">
    <property type="entry name" value="AGENET DOMAIN-CONTAINING PROTEIN-RELATED"/>
    <property type="match status" value="1"/>
</dbReference>
<evidence type="ECO:0000313" key="6">
    <source>
        <dbReference type="Proteomes" id="UP000077755"/>
    </source>
</evidence>
<evidence type="ECO:0000259" key="3">
    <source>
        <dbReference type="PROSITE" id="PS51138"/>
    </source>
</evidence>
<organism evidence="4">
    <name type="scientific">Daucus carota subsp. sativus</name>
    <name type="common">Carrot</name>
    <dbReference type="NCBI Taxonomy" id="79200"/>
    <lineage>
        <taxon>Eukaryota</taxon>
        <taxon>Viridiplantae</taxon>
        <taxon>Streptophyta</taxon>
        <taxon>Embryophyta</taxon>
        <taxon>Tracheophyta</taxon>
        <taxon>Spermatophyta</taxon>
        <taxon>Magnoliopsida</taxon>
        <taxon>eudicotyledons</taxon>
        <taxon>Gunneridae</taxon>
        <taxon>Pentapetalae</taxon>
        <taxon>asterids</taxon>
        <taxon>campanulids</taxon>
        <taxon>Apiales</taxon>
        <taxon>Apiaceae</taxon>
        <taxon>Apioideae</taxon>
        <taxon>Scandiceae</taxon>
        <taxon>Daucinae</taxon>
        <taxon>Daucus</taxon>
        <taxon>Daucus sect. Daucus</taxon>
    </lineage>
</organism>
<feature type="domain" description="ENT" evidence="3">
    <location>
        <begin position="331"/>
        <end position="394"/>
    </location>
</feature>
<protein>
    <recommendedName>
        <fullName evidence="3">ENT domain-containing protein</fullName>
    </recommendedName>
</protein>
<reference evidence="4" key="1">
    <citation type="journal article" date="2016" name="Nat. Genet.">
        <title>A high-quality carrot genome assembly provides new insights into carotenoid accumulation and asterid genome evolution.</title>
        <authorList>
            <person name="Iorizzo M."/>
            <person name="Ellison S."/>
            <person name="Senalik D."/>
            <person name="Zeng P."/>
            <person name="Satapoomin P."/>
            <person name="Huang J."/>
            <person name="Bowman M."/>
            <person name="Iovene M."/>
            <person name="Sanseverino W."/>
            <person name="Cavagnaro P."/>
            <person name="Yildiz M."/>
            <person name="Macko-Podgorni A."/>
            <person name="Moranska E."/>
            <person name="Grzebelus E."/>
            <person name="Grzebelus D."/>
            <person name="Ashrafi H."/>
            <person name="Zheng Z."/>
            <person name="Cheng S."/>
            <person name="Spooner D."/>
            <person name="Van Deynze A."/>
            <person name="Simon P."/>
        </authorList>
    </citation>
    <scope>NUCLEOTIDE SEQUENCE [LARGE SCALE GENOMIC DNA]</scope>
    <source>
        <tissue evidence="4">Leaf</tissue>
    </source>
</reference>
<dbReference type="Pfam" id="PF05641">
    <property type="entry name" value="Agenet"/>
    <property type="match status" value="1"/>
</dbReference>
<dbReference type="OrthoDB" id="663550at2759"/>
<dbReference type="SUPFAM" id="SSF158639">
    <property type="entry name" value="ENT-like"/>
    <property type="match status" value="1"/>
</dbReference>
<sequence>MILERGSKVEVLKQVDVLTAWCGAEIVSGDGNTYSVRYDSYIPGHGVNTERVPKKLIRPTPPVHRIESWVAGDVVEVFDDVMWKTAIILNVRGAYCIVRLLGSSYKFRLHISDIRVRQCWQNDQWSLMGKESGISNGYQKMRLDAAQTNEVLKIKGDDVFFEAKNYNGLRGSHIASSRTLKRGSPYCSSLLQKNSRNVKRIRVAEKADRRYQAPAVCVDQVHAVTYPRENMGGMYMHASDNNKTNGYNELNRGELNDFIGYSVARDTESNHSDSDICSIGSCSAASRTSNKFSTHMLAVSCQETQSHSSDAESYCGTRNEEDCDLPPDEDIAAFIHSLELHAYRRTLKALYASGPLSWEKEGLLTNLRIMLYISNDEHLAELKTLISGGTHNVC</sequence>
<dbReference type="AlphaFoldDB" id="A0A166DLP0"/>
<accession>A0A166DLP0</accession>
<dbReference type="OMA" id="NGETGCC"/>
<dbReference type="Gene3D" id="1.10.1240.40">
    <property type="entry name" value="ENT domain"/>
    <property type="match status" value="1"/>
</dbReference>
<dbReference type="KEGG" id="dcr:108209524"/>
<dbReference type="Gramene" id="KZN05400">
    <property type="protein sequence ID" value="KZN05400"/>
    <property type="gene ID" value="DCAR_006237"/>
</dbReference>
<evidence type="ECO:0000313" key="5">
    <source>
        <dbReference type="EMBL" id="WOG87807.1"/>
    </source>
</evidence>
<dbReference type="Proteomes" id="UP000077755">
    <property type="component" value="Chromosome 2"/>
</dbReference>
<keyword evidence="2" id="KW-0539">Nucleus</keyword>
<comment type="subcellular location">
    <subcellularLocation>
        <location evidence="1">Nucleus</location>
    </subcellularLocation>
</comment>
<dbReference type="EMBL" id="LNRQ01000002">
    <property type="protein sequence ID" value="KZN05400.1"/>
    <property type="molecule type" value="Genomic_DNA"/>
</dbReference>
<dbReference type="EMBL" id="CP093344">
    <property type="protein sequence ID" value="WOG87807.1"/>
    <property type="molecule type" value="Genomic_DNA"/>
</dbReference>
<evidence type="ECO:0000313" key="4">
    <source>
        <dbReference type="EMBL" id="KZN05400.1"/>
    </source>
</evidence>
<dbReference type="PROSITE" id="PS51138">
    <property type="entry name" value="ENT"/>
    <property type="match status" value="1"/>
</dbReference>